<dbReference type="Proteomes" id="UP001189429">
    <property type="component" value="Unassembled WGS sequence"/>
</dbReference>
<comment type="caution">
    <text evidence="2">The sequence shown here is derived from an EMBL/GenBank/DDBJ whole genome shotgun (WGS) entry which is preliminary data.</text>
</comment>
<feature type="region of interest" description="Disordered" evidence="1">
    <location>
        <begin position="1041"/>
        <end position="1063"/>
    </location>
</feature>
<name>A0ABN9W0V6_9DINO</name>
<evidence type="ECO:0000256" key="1">
    <source>
        <dbReference type="SAM" id="MobiDB-lite"/>
    </source>
</evidence>
<keyword evidence="3" id="KW-1185">Reference proteome</keyword>
<feature type="region of interest" description="Disordered" evidence="1">
    <location>
        <begin position="50"/>
        <end position="69"/>
    </location>
</feature>
<feature type="region of interest" description="Disordered" evidence="1">
    <location>
        <begin position="194"/>
        <end position="301"/>
    </location>
</feature>
<evidence type="ECO:0000313" key="3">
    <source>
        <dbReference type="Proteomes" id="UP001189429"/>
    </source>
</evidence>
<evidence type="ECO:0000313" key="2">
    <source>
        <dbReference type="EMBL" id="CAK0879143.1"/>
    </source>
</evidence>
<reference evidence="2" key="1">
    <citation type="submission" date="2023-10" db="EMBL/GenBank/DDBJ databases">
        <authorList>
            <person name="Chen Y."/>
            <person name="Shah S."/>
            <person name="Dougan E. K."/>
            <person name="Thang M."/>
            <person name="Chan C."/>
        </authorList>
    </citation>
    <scope>NUCLEOTIDE SEQUENCE [LARGE SCALE GENOMIC DNA]</scope>
</reference>
<organism evidence="2 3">
    <name type="scientific">Prorocentrum cordatum</name>
    <dbReference type="NCBI Taxonomy" id="2364126"/>
    <lineage>
        <taxon>Eukaryota</taxon>
        <taxon>Sar</taxon>
        <taxon>Alveolata</taxon>
        <taxon>Dinophyceae</taxon>
        <taxon>Prorocentrales</taxon>
        <taxon>Prorocentraceae</taxon>
        <taxon>Prorocentrum</taxon>
    </lineage>
</organism>
<accession>A0ABN9W0V6</accession>
<protein>
    <submittedName>
        <fullName evidence="2">Uncharacterized protein</fullName>
    </submittedName>
</protein>
<sequence length="1283" mass="138758">MVQNGDELAAHLEEGEVACVECLTWLLENAPVLSWSRLVAAQEAGQLRDSCQQGEAPAQKQPTRAPPRTLNLGDSVDCRFELYVKCAALTAKDVEREFGRTAKALHIKPVEIPSRPTLFTVYLVKACPEPRGKYPTFKLYHRSSTRDAQELFENQSTVLFGATTAGQGGEINLDLTPGARSSIATWAEVRGRAGRLAEKSAKRSRAGSKIGEQDDGDGGGDDIEVIEFEDAASSSVHPFDPHAAAECTGAASSRADSIDHQPGSAVKRQPSMSPRDMGGKPLKYSRAAAAPTDSYEPEMQNPHTLGTVDYWVWELALERAFNGHKNGRAENQARQLVQKLTGTERRALHTHLELYSKAKLFDEKAVAKVPDGELMASWEVLRKAGATLTQRAVKALARRAAMNAWQDINKADLDTDKMKQLLVGFMERCRPWGFTDKPRDVANPCAACLVDGCTSDADVANTFLEIAVADALAEWLTAGPSAADNVKLYCEAELVLAPLPEDAELGDHSASVYLEMTSAIRVLTAIQATSLTADTDMQVYVDAGRLEAEGRRTTGQQSVHQLVGQAPLTSARAFWAKKLKWMTEHADAVTKNVGQVKSAIAELERMDANPSEQRAKLLKRIVGDVPYWEAAMYTGCADECKAMALNRSILQCKALTSDGEGNGDIGTEGGAQTTAVTIAYKELFKDLSNVFAADEQVERCSRALQSKIAAVDLGVKHEMLADALATWNDGATELTHRLKGAFHSCRMKALPEKLQESCNPLFTSIIADLFKDGADWTTKDGCLLAWLGVAWRVARAQTTLAQAEHHVEAGSQDATPADVARHARELTRAVQKANHNARSIALEKFHAGASLQAADAANSASDLVQRVGAKIVGAQCEKTRLDFTNLKKSAEEAAGVAEFKKECDNCTTLNAALDIYRLGLHEAPVNEWLDQTCTAEGALATVAGNATEHSLPSYATEATAGITAEIVVIRALCMSAELLKAFGTESLQANKIAMRNSCMNTQSKLRKFGIQPESLSRVVMSRYRDALKMRACDDRAAPPQRVDRRCVTSPPATGRGSNWTVGNRGRLRATKSGPGAHCEAHAVFVPGHRNGVAGDEMQLSLPLVPTGKQGRAALAAGALGLAASAGALPAAAEKSKDYFILPELPGPFEVDPKEAIIVGDAEAPKAKEAKKTVQKLLTEAEDVLAKLEADPQADVGYVVTDFGIADLRQATNTINNLMDEATAAGTQRLQRLMIMNKYLFEDEIPFPVSKKGVVQKRGPARLDRIKVALNRYVQYSKELLEFL</sequence>
<gene>
    <name evidence="2" type="ORF">PCOR1329_LOCUS62661</name>
</gene>
<proteinExistence type="predicted"/>
<dbReference type="EMBL" id="CAUYUJ010017926">
    <property type="protein sequence ID" value="CAK0879143.1"/>
    <property type="molecule type" value="Genomic_DNA"/>
</dbReference>
<feature type="compositionally biased region" description="Acidic residues" evidence="1">
    <location>
        <begin position="213"/>
        <end position="230"/>
    </location>
</feature>